<evidence type="ECO:0000256" key="2">
    <source>
        <dbReference type="ARBA" id="ARBA00022723"/>
    </source>
</evidence>
<evidence type="ECO:0000256" key="3">
    <source>
        <dbReference type="ARBA" id="ARBA00023002"/>
    </source>
</evidence>
<accession>A0A0W0SNM6</accession>
<dbReference type="AlphaFoldDB" id="A0A0W0SNM6"/>
<dbReference type="PANTHER" id="PTHR21266:SF60">
    <property type="entry name" value="3-KETOSTEROID-9-ALPHA-MONOOXYGENASE, OXYGENASE COMPONENT"/>
    <property type="match status" value="1"/>
</dbReference>
<dbReference type="Pfam" id="PF00355">
    <property type="entry name" value="Rieske"/>
    <property type="match status" value="1"/>
</dbReference>
<evidence type="ECO:0000256" key="4">
    <source>
        <dbReference type="ARBA" id="ARBA00023004"/>
    </source>
</evidence>
<keyword evidence="4" id="KW-0408">Iron</keyword>
<keyword evidence="3" id="KW-0560">Oxidoreductase</keyword>
<dbReference type="InterPro" id="IPR036922">
    <property type="entry name" value="Rieske_2Fe-2S_sf"/>
</dbReference>
<evidence type="ECO:0000256" key="1">
    <source>
        <dbReference type="ARBA" id="ARBA00022714"/>
    </source>
</evidence>
<keyword evidence="5" id="KW-0411">Iron-sulfur</keyword>
<dbReference type="Proteomes" id="UP000054742">
    <property type="component" value="Unassembled WGS sequence"/>
</dbReference>
<proteinExistence type="predicted"/>
<dbReference type="InterPro" id="IPR050584">
    <property type="entry name" value="Cholesterol_7-desaturase"/>
</dbReference>
<dbReference type="InterPro" id="IPR044043">
    <property type="entry name" value="VanA_C_cat"/>
</dbReference>
<dbReference type="CDD" id="cd03469">
    <property type="entry name" value="Rieske_RO_Alpha_N"/>
    <property type="match status" value="1"/>
</dbReference>
<gene>
    <name evidence="7" type="ORF">Lbru_1217</name>
</gene>
<dbReference type="Gene3D" id="3.90.380.10">
    <property type="entry name" value="Naphthalene 1,2-dioxygenase Alpha Subunit, Chain A, domain 1"/>
    <property type="match status" value="1"/>
</dbReference>
<dbReference type="PANTHER" id="PTHR21266">
    <property type="entry name" value="IRON-SULFUR DOMAIN CONTAINING PROTEIN"/>
    <property type="match status" value="1"/>
</dbReference>
<dbReference type="GO" id="GO:0051537">
    <property type="term" value="F:2 iron, 2 sulfur cluster binding"/>
    <property type="evidence" value="ECO:0007669"/>
    <property type="project" value="UniProtKB-KW"/>
</dbReference>
<dbReference type="EMBL" id="LNXV01000008">
    <property type="protein sequence ID" value="KTC85002.1"/>
    <property type="molecule type" value="Genomic_DNA"/>
</dbReference>
<comment type="caution">
    <text evidence="7">The sequence shown here is derived from an EMBL/GenBank/DDBJ whole genome shotgun (WGS) entry which is preliminary data.</text>
</comment>
<sequence>MEGRLPYSLNFLAICTFWAIKFNATIKNVVIMFLTQQKIFKNFWYPVIPLSHLKNGPKSFTLLGEPLVLWLDEKGAPCAAQDRCAHRSAQLSRGWVCDGNIVCPYHAWTYNKLGKCVQTFQGGHASNTYQIIIYKAQEKYGYVWVCLGVPIRNIPQFSEAESPKYRLIECFYETWNTMSLRVVENELDMAHFAVVHRGTFGNPYMPLPLTMEIIDIDNYSIRVRAEISVSVPEQQQKNTHVLLKTPEEKSSRMMDIIWLMPFTIKLSITYPSGLNHVIINHPTPIDDNHIQVVQFCFRNDSEQETPSAELIKFERKILDEDRFILESTDCNYPLFGEYNEAHMPSDKAIMIVRKKLRSLIENYNNENL</sequence>
<dbReference type="Gene3D" id="2.102.10.10">
    <property type="entry name" value="Rieske [2Fe-2S] iron-sulphur domain"/>
    <property type="match status" value="1"/>
</dbReference>
<evidence type="ECO:0000256" key="5">
    <source>
        <dbReference type="ARBA" id="ARBA00023014"/>
    </source>
</evidence>
<reference evidence="7 8" key="1">
    <citation type="submission" date="2015-11" db="EMBL/GenBank/DDBJ databases">
        <title>Genomic analysis of 38 Legionella species identifies large and diverse effector repertoires.</title>
        <authorList>
            <person name="Burstein D."/>
            <person name="Amaro F."/>
            <person name="Zusman T."/>
            <person name="Lifshitz Z."/>
            <person name="Cohen O."/>
            <person name="Gilbert J.A."/>
            <person name="Pupko T."/>
            <person name="Shuman H.A."/>
            <person name="Segal G."/>
        </authorList>
    </citation>
    <scope>NUCLEOTIDE SEQUENCE [LARGE SCALE GENOMIC DNA]</scope>
    <source>
        <strain evidence="7 8">ATCC 43878</strain>
    </source>
</reference>
<dbReference type="PATRIC" id="fig|29422.6.peg.1291"/>
<dbReference type="STRING" id="29422.Lbru_1217"/>
<evidence type="ECO:0000259" key="6">
    <source>
        <dbReference type="PROSITE" id="PS51296"/>
    </source>
</evidence>
<keyword evidence="2" id="KW-0479">Metal-binding</keyword>
<keyword evidence="8" id="KW-1185">Reference proteome</keyword>
<organism evidence="7 8">
    <name type="scientific">Legionella brunensis</name>
    <dbReference type="NCBI Taxonomy" id="29422"/>
    <lineage>
        <taxon>Bacteria</taxon>
        <taxon>Pseudomonadati</taxon>
        <taxon>Pseudomonadota</taxon>
        <taxon>Gammaproteobacteria</taxon>
        <taxon>Legionellales</taxon>
        <taxon>Legionellaceae</taxon>
        <taxon>Legionella</taxon>
    </lineage>
</organism>
<dbReference type="InterPro" id="IPR017941">
    <property type="entry name" value="Rieske_2Fe-2S"/>
</dbReference>
<dbReference type="SUPFAM" id="SSF55961">
    <property type="entry name" value="Bet v1-like"/>
    <property type="match status" value="1"/>
</dbReference>
<dbReference type="SUPFAM" id="SSF50022">
    <property type="entry name" value="ISP domain"/>
    <property type="match status" value="1"/>
</dbReference>
<evidence type="ECO:0000313" key="7">
    <source>
        <dbReference type="EMBL" id="KTC85002.1"/>
    </source>
</evidence>
<dbReference type="Pfam" id="PF19112">
    <property type="entry name" value="VanA_C"/>
    <property type="match status" value="1"/>
</dbReference>
<dbReference type="PROSITE" id="PS51296">
    <property type="entry name" value="RIESKE"/>
    <property type="match status" value="1"/>
</dbReference>
<keyword evidence="1" id="KW-0001">2Fe-2S</keyword>
<protein>
    <submittedName>
        <fullName evidence="7">Rieske 2Fe-2S domain protein</fullName>
    </submittedName>
</protein>
<feature type="domain" description="Rieske" evidence="6">
    <location>
        <begin position="44"/>
        <end position="145"/>
    </location>
</feature>
<name>A0A0W0SNM6_9GAMM</name>
<evidence type="ECO:0000313" key="8">
    <source>
        <dbReference type="Proteomes" id="UP000054742"/>
    </source>
</evidence>
<dbReference type="GO" id="GO:0016491">
    <property type="term" value="F:oxidoreductase activity"/>
    <property type="evidence" value="ECO:0007669"/>
    <property type="project" value="UniProtKB-KW"/>
</dbReference>
<dbReference type="GO" id="GO:0046872">
    <property type="term" value="F:metal ion binding"/>
    <property type="evidence" value="ECO:0007669"/>
    <property type="project" value="UniProtKB-KW"/>
</dbReference>